<dbReference type="RefSeq" id="WP_127337621.1">
    <property type="nucleotide sequence ID" value="NZ_QWDM01000003.1"/>
</dbReference>
<dbReference type="Proteomes" id="UP000288102">
    <property type="component" value="Unassembled WGS sequence"/>
</dbReference>
<protein>
    <submittedName>
        <fullName evidence="1">Uncharacterized protein</fullName>
    </submittedName>
</protein>
<reference evidence="2" key="1">
    <citation type="journal article" date="2019" name="Syst. Appl. Microbiol.">
        <title>Flavobacterium circumlabens sp. nov. and Flavobacterium cupreum sp. nov., two psychrotrophic species isolated from Antarctic environmental samples.</title>
        <authorList>
            <person name="Kralova S."/>
            <person name="Busse H.-J."/>
            <person name="Svec P."/>
            <person name="Maslanova I."/>
            <person name="Stankova E."/>
            <person name="Bartak M."/>
            <person name="Sedlacek I."/>
        </authorList>
    </citation>
    <scope>NUCLEOTIDE SEQUENCE [LARGE SCALE GENOMIC DNA]</scope>
    <source>
        <strain evidence="2">CCM 8825</strain>
    </source>
</reference>
<organism evidence="1 2">
    <name type="scientific">Flavobacterium cupreum</name>
    <dbReference type="NCBI Taxonomy" id="2133766"/>
    <lineage>
        <taxon>Bacteria</taxon>
        <taxon>Pseudomonadati</taxon>
        <taxon>Bacteroidota</taxon>
        <taxon>Flavobacteriia</taxon>
        <taxon>Flavobacteriales</taxon>
        <taxon>Flavobacteriaceae</taxon>
        <taxon>Flavobacterium</taxon>
    </lineage>
</organism>
<comment type="caution">
    <text evidence="1">The sequence shown here is derived from an EMBL/GenBank/DDBJ whole genome shotgun (WGS) entry which is preliminary data.</text>
</comment>
<evidence type="ECO:0000313" key="1">
    <source>
        <dbReference type="EMBL" id="RUT71565.1"/>
    </source>
</evidence>
<evidence type="ECO:0000313" key="2">
    <source>
        <dbReference type="Proteomes" id="UP000288102"/>
    </source>
</evidence>
<name>A0A434AB05_9FLAO</name>
<proteinExistence type="predicted"/>
<accession>A0A434AB05</accession>
<dbReference type="AlphaFoldDB" id="A0A434AB05"/>
<dbReference type="OrthoDB" id="1371686at2"/>
<gene>
    <name evidence="1" type="ORF">D0817_06755</name>
</gene>
<keyword evidence="2" id="KW-1185">Reference proteome</keyword>
<dbReference type="EMBL" id="QWDM01000003">
    <property type="protein sequence ID" value="RUT71565.1"/>
    <property type="molecule type" value="Genomic_DNA"/>
</dbReference>
<sequence>MAKSTILKSNAFTSERQYKAVCKEKDLKSEWRSTKKEAIQDALAHQGNNSSHRVEILVQEKQQYIIGIS</sequence>